<sequence length="61" mass="6999">RRQKNSDDDTNEVHVKLSWDGSQHRLVRFARGSTLISRLKKNAPGQIQLAKGDAQERETVR</sequence>
<gene>
    <name evidence="1" type="ORF">VA602_04845</name>
</gene>
<evidence type="ECO:0000313" key="2">
    <source>
        <dbReference type="Proteomes" id="UP001302573"/>
    </source>
</evidence>
<feature type="non-terminal residue" evidence="1">
    <location>
        <position position="1"/>
    </location>
</feature>
<proteinExistence type="predicted"/>
<dbReference type="Proteomes" id="UP001302573">
    <property type="component" value="Unassembled WGS sequence"/>
</dbReference>
<dbReference type="EMBL" id="JAYFUI010000059">
    <property type="protein sequence ID" value="MEA5670660.1"/>
    <property type="molecule type" value="Genomic_DNA"/>
</dbReference>
<keyword evidence="2" id="KW-1185">Reference proteome</keyword>
<reference evidence="1 2" key="1">
    <citation type="submission" date="2023-12" db="EMBL/GenBank/DDBJ databases">
        <title>Pseudomonas machongensis sp. nov., isolated from wilted pepper plants (Capsicum annuum).</title>
        <authorList>
            <person name="Qiu M."/>
            <person name="Li Y."/>
            <person name="Liu Q."/>
            <person name="Zhang X."/>
            <person name="Huang Y."/>
            <person name="Guo R."/>
            <person name="Hu M."/>
            <person name="Zhou J."/>
            <person name="Zhou X."/>
        </authorList>
    </citation>
    <scope>NUCLEOTIDE SEQUENCE [LARGE SCALE GENOMIC DNA]</scope>
    <source>
        <strain evidence="1 2">MH2</strain>
    </source>
</reference>
<evidence type="ECO:0000313" key="1">
    <source>
        <dbReference type="EMBL" id="MEA5670660.1"/>
    </source>
</evidence>
<comment type="caution">
    <text evidence="1">The sequence shown here is derived from an EMBL/GenBank/DDBJ whole genome shotgun (WGS) entry which is preliminary data.</text>
</comment>
<protein>
    <submittedName>
        <fullName evidence="1">Uncharacterized protein</fullName>
    </submittedName>
</protein>
<name>A0ABU5VBB9_9PSED</name>
<dbReference type="RefSeq" id="WP_323452631.1">
    <property type="nucleotide sequence ID" value="NZ_JAYFUI010000059.1"/>
</dbReference>
<organism evidence="1 2">
    <name type="scientific">Pseudomonas machongensis</name>
    <dbReference type="NCBI Taxonomy" id="3110229"/>
    <lineage>
        <taxon>Bacteria</taxon>
        <taxon>Pseudomonadati</taxon>
        <taxon>Pseudomonadota</taxon>
        <taxon>Gammaproteobacteria</taxon>
        <taxon>Pseudomonadales</taxon>
        <taxon>Pseudomonadaceae</taxon>
        <taxon>Pseudomonas</taxon>
    </lineage>
</organism>
<accession>A0ABU5VBB9</accession>